<accession>A0A8H4RHP0</accession>
<dbReference type="OrthoDB" id="3499752at2759"/>
<keyword evidence="2" id="KW-1185">Reference proteome</keyword>
<evidence type="ECO:0000313" key="2">
    <source>
        <dbReference type="Proteomes" id="UP000566819"/>
    </source>
</evidence>
<dbReference type="GO" id="GO:0006629">
    <property type="term" value="P:lipid metabolic process"/>
    <property type="evidence" value="ECO:0007669"/>
    <property type="project" value="TreeGrafter"/>
</dbReference>
<protein>
    <submittedName>
        <fullName evidence="1">Uncharacterized protein</fullName>
    </submittedName>
</protein>
<dbReference type="Gene3D" id="3.40.50.1110">
    <property type="entry name" value="SGNH hydrolase"/>
    <property type="match status" value="1"/>
</dbReference>
<sequence>MRKGFTTALDDIIKVAQDTQTSNNPFDLYVSSYVRFFDNTTDGCDEWSFTHDRLSTGKPKLVKRLRTTINDNFQRMNGIQAEVIKNCQMPPHTPVNPNFRIHNSQPDSIFNGHRFCEQNHTFEDQYYNQGVWLWNLQYYDEKMGEEYVTDDIVKDSIQNNFWPDAVSKAPIQERYNQGTPEEVVITLQNDYNGNDPQNPANYKGGGTETIGNIVYTIQPQALRQSADKGVQYACDSSYKLLFNEYTVWGHGFHSADHGDRLKTQLGGCALLPNTWNFDYGLGSDGAQLHWRTSNVLANELTILISGV</sequence>
<gene>
    <name evidence="1" type="ORF">G7Y89_g9796</name>
</gene>
<name>A0A8H4RHP0_9HELO</name>
<dbReference type="InterPro" id="IPR036514">
    <property type="entry name" value="SGNH_hydro_sf"/>
</dbReference>
<dbReference type="EMBL" id="JAAMPI010000823">
    <property type="protein sequence ID" value="KAF4628357.1"/>
    <property type="molecule type" value="Genomic_DNA"/>
</dbReference>
<dbReference type="AlphaFoldDB" id="A0A8H4RHP0"/>
<dbReference type="Proteomes" id="UP000566819">
    <property type="component" value="Unassembled WGS sequence"/>
</dbReference>
<evidence type="ECO:0000313" key="1">
    <source>
        <dbReference type="EMBL" id="KAF4628357.1"/>
    </source>
</evidence>
<dbReference type="GO" id="GO:0016788">
    <property type="term" value="F:hydrolase activity, acting on ester bonds"/>
    <property type="evidence" value="ECO:0007669"/>
    <property type="project" value="InterPro"/>
</dbReference>
<proteinExistence type="predicted"/>
<dbReference type="InterPro" id="IPR037460">
    <property type="entry name" value="SEST-like"/>
</dbReference>
<dbReference type="PANTHER" id="PTHR37981:SF1">
    <property type="entry name" value="SGNH HYDROLASE-TYPE ESTERASE DOMAIN-CONTAINING PROTEIN"/>
    <property type="match status" value="1"/>
</dbReference>
<dbReference type="PANTHER" id="PTHR37981">
    <property type="entry name" value="LIPASE 2"/>
    <property type="match status" value="1"/>
</dbReference>
<comment type="caution">
    <text evidence="1">The sequence shown here is derived from an EMBL/GenBank/DDBJ whole genome shotgun (WGS) entry which is preliminary data.</text>
</comment>
<organism evidence="1 2">
    <name type="scientific">Cudoniella acicularis</name>
    <dbReference type="NCBI Taxonomy" id="354080"/>
    <lineage>
        <taxon>Eukaryota</taxon>
        <taxon>Fungi</taxon>
        <taxon>Dikarya</taxon>
        <taxon>Ascomycota</taxon>
        <taxon>Pezizomycotina</taxon>
        <taxon>Leotiomycetes</taxon>
        <taxon>Helotiales</taxon>
        <taxon>Tricladiaceae</taxon>
        <taxon>Cudoniella</taxon>
    </lineage>
</organism>
<reference evidence="1 2" key="1">
    <citation type="submission" date="2020-03" db="EMBL/GenBank/DDBJ databases">
        <title>Draft Genome Sequence of Cudoniella acicularis.</title>
        <authorList>
            <person name="Buettner E."/>
            <person name="Kellner H."/>
        </authorList>
    </citation>
    <scope>NUCLEOTIDE SEQUENCE [LARGE SCALE GENOMIC DNA]</scope>
    <source>
        <strain evidence="1 2">DSM 108380</strain>
    </source>
</reference>